<evidence type="ECO:0000259" key="6">
    <source>
        <dbReference type="Pfam" id="PF14759"/>
    </source>
</evidence>
<comment type="caution">
    <text evidence="7">The sequence shown here is derived from an EMBL/GenBank/DDBJ whole genome shotgun (WGS) entry which is preliminary data.</text>
</comment>
<evidence type="ECO:0000256" key="2">
    <source>
        <dbReference type="ARBA" id="ARBA00022630"/>
    </source>
</evidence>
<dbReference type="GO" id="GO:0016651">
    <property type="term" value="F:oxidoreductase activity, acting on NAD(P)H"/>
    <property type="evidence" value="ECO:0007669"/>
    <property type="project" value="TreeGrafter"/>
</dbReference>
<dbReference type="OrthoDB" id="9769238at2"/>
<dbReference type="PRINTS" id="PR00368">
    <property type="entry name" value="FADPNR"/>
</dbReference>
<dbReference type="Gene3D" id="3.30.390.30">
    <property type="match status" value="1"/>
</dbReference>
<gene>
    <name evidence="7" type="ORF">WT56_12485</name>
</gene>
<evidence type="ECO:0000259" key="5">
    <source>
        <dbReference type="Pfam" id="PF07992"/>
    </source>
</evidence>
<keyword evidence="2" id="KW-0285">Flavoprotein</keyword>
<dbReference type="Proteomes" id="UP000062912">
    <property type="component" value="Unassembled WGS sequence"/>
</dbReference>
<accession>A0A132EIE3</accession>
<dbReference type="InterPro" id="IPR050446">
    <property type="entry name" value="FAD-oxidoreductase/Apoptosis"/>
</dbReference>
<dbReference type="InterPro" id="IPR016156">
    <property type="entry name" value="FAD/NAD-linked_Rdtase_dimer_sf"/>
</dbReference>
<dbReference type="Gene3D" id="3.50.50.60">
    <property type="entry name" value="FAD/NAD(P)-binding domain"/>
    <property type="match status" value="2"/>
</dbReference>
<dbReference type="PRINTS" id="PR00411">
    <property type="entry name" value="PNDRDTASEI"/>
</dbReference>
<evidence type="ECO:0000256" key="4">
    <source>
        <dbReference type="ARBA" id="ARBA00023002"/>
    </source>
</evidence>
<dbReference type="GO" id="GO:0005737">
    <property type="term" value="C:cytoplasm"/>
    <property type="evidence" value="ECO:0007669"/>
    <property type="project" value="TreeGrafter"/>
</dbReference>
<keyword evidence="4" id="KW-0560">Oxidoreductase</keyword>
<reference evidence="7 8" key="1">
    <citation type="submission" date="2015-11" db="EMBL/GenBank/DDBJ databases">
        <title>Expanding the genomic diversity of Burkholderia species for the development of highly accurate diagnostics.</title>
        <authorList>
            <person name="Sahl J."/>
            <person name="Keim P."/>
            <person name="Wagner D."/>
        </authorList>
    </citation>
    <scope>NUCLEOTIDE SEQUENCE [LARGE SCALE GENOMIC DNA]</scope>
    <source>
        <strain evidence="7 8">MSMB368WGS</strain>
    </source>
</reference>
<dbReference type="InterPro" id="IPR036188">
    <property type="entry name" value="FAD/NAD-bd_sf"/>
</dbReference>
<dbReference type="EMBL" id="LPJR01000025">
    <property type="protein sequence ID" value="KWF30827.1"/>
    <property type="molecule type" value="Genomic_DNA"/>
</dbReference>
<organism evidence="7 8">
    <name type="scientific">Burkholderia pseudomultivorans</name>
    <dbReference type="NCBI Taxonomy" id="1207504"/>
    <lineage>
        <taxon>Bacteria</taxon>
        <taxon>Pseudomonadati</taxon>
        <taxon>Pseudomonadota</taxon>
        <taxon>Betaproteobacteria</taxon>
        <taxon>Burkholderiales</taxon>
        <taxon>Burkholderiaceae</taxon>
        <taxon>Burkholderia</taxon>
        <taxon>Burkholderia cepacia complex</taxon>
    </lineage>
</organism>
<dbReference type="InterPro" id="IPR028202">
    <property type="entry name" value="Reductase_C"/>
</dbReference>
<dbReference type="SUPFAM" id="SSF55424">
    <property type="entry name" value="FAD/NAD-linked reductases, dimerisation (C-terminal) domain"/>
    <property type="match status" value="1"/>
</dbReference>
<dbReference type="Pfam" id="PF07992">
    <property type="entry name" value="Pyr_redox_2"/>
    <property type="match status" value="1"/>
</dbReference>
<dbReference type="PANTHER" id="PTHR43557:SF2">
    <property type="entry name" value="RIESKE DOMAIN-CONTAINING PROTEIN-RELATED"/>
    <property type="match status" value="1"/>
</dbReference>
<feature type="domain" description="Reductase C-terminal" evidence="6">
    <location>
        <begin position="326"/>
        <end position="408"/>
    </location>
</feature>
<keyword evidence="3" id="KW-0274">FAD</keyword>
<comment type="cofactor">
    <cofactor evidence="1">
        <name>FAD</name>
        <dbReference type="ChEBI" id="CHEBI:57692"/>
    </cofactor>
</comment>
<name>A0A132EIE3_9BURK</name>
<dbReference type="AlphaFoldDB" id="A0A132EIE3"/>
<proteinExistence type="predicted"/>
<dbReference type="SUPFAM" id="SSF51905">
    <property type="entry name" value="FAD/NAD(P)-binding domain"/>
    <property type="match status" value="2"/>
</dbReference>
<dbReference type="Pfam" id="PF14759">
    <property type="entry name" value="Reductase_C"/>
    <property type="match status" value="1"/>
</dbReference>
<evidence type="ECO:0000313" key="8">
    <source>
        <dbReference type="Proteomes" id="UP000062912"/>
    </source>
</evidence>
<sequence>MKARLDSIVIVGAGQAAQQAASTLRDEGYDGAIRMVGDEYCVPYQRPPLSKGFLAGDVVADELCLESERWFVDARVDRFAGERVESIDRARHRVALTSGTSLAYDHLILATGSRNRSLPCLREPLDGVVSLRSIADAARLKAELDAARRVVIVGAGFLGLEVASVAAARGCDVQVVESLDRAMKRAMSAAMSAACAAHHETMGVRFRFNARVERLHAEGKRVRAVELADGTVLDADLVLFAVGVVPNIELGTACGLPVFNGFVVDAQLRTADPAISAIGDCAAFPYAFDRGDLMRLESVQNAVDQARHVACRLLRNVEPYDQTPIFWSDQGGARVQIAGIARPLDGSVLRGDPASGSFSVFRFRHDRLTGVESFNRPADHMVARRLLQRRISPTRMQIADLSFDPKSLLVPAEAH</sequence>
<evidence type="ECO:0000256" key="1">
    <source>
        <dbReference type="ARBA" id="ARBA00001974"/>
    </source>
</evidence>
<dbReference type="RefSeq" id="WP_060241015.1">
    <property type="nucleotide sequence ID" value="NZ_LPJR01000025.1"/>
</dbReference>
<evidence type="ECO:0000313" key="7">
    <source>
        <dbReference type="EMBL" id="KWF30827.1"/>
    </source>
</evidence>
<dbReference type="PANTHER" id="PTHR43557">
    <property type="entry name" value="APOPTOSIS-INDUCING FACTOR 1"/>
    <property type="match status" value="1"/>
</dbReference>
<protein>
    <submittedName>
        <fullName evidence="7">Pyridine nucleotide-disulfide oxidoreductase</fullName>
    </submittedName>
</protein>
<dbReference type="InterPro" id="IPR023753">
    <property type="entry name" value="FAD/NAD-binding_dom"/>
</dbReference>
<feature type="domain" description="FAD/NAD(P)-binding" evidence="5">
    <location>
        <begin position="7"/>
        <end position="306"/>
    </location>
</feature>
<evidence type="ECO:0000256" key="3">
    <source>
        <dbReference type="ARBA" id="ARBA00022827"/>
    </source>
</evidence>